<dbReference type="RefSeq" id="WP_075724995.1">
    <property type="nucleotide sequence ID" value="NZ_CP009245.1"/>
</dbReference>
<dbReference type="GO" id="GO:0005886">
    <property type="term" value="C:plasma membrane"/>
    <property type="evidence" value="ECO:0007669"/>
    <property type="project" value="TreeGrafter"/>
</dbReference>
<dbReference type="CDD" id="cd06259">
    <property type="entry name" value="YdcF-like"/>
    <property type="match status" value="1"/>
</dbReference>
<dbReference type="GO" id="GO:0043164">
    <property type="term" value="P:Gram-negative-bacterium-type cell wall biogenesis"/>
    <property type="evidence" value="ECO:0007669"/>
    <property type="project" value="TreeGrafter"/>
</dbReference>
<accession>A0A1L7CEH4</accession>
<evidence type="ECO:0000313" key="2">
    <source>
        <dbReference type="EMBL" id="APT84173.1"/>
    </source>
</evidence>
<sequence length="158" mass="17987">MTPTRNQPDSRPLVILGCKLEENQPGPALERRLKAALPYALDGRPIIVTGQHEAPAMAQWLIRHGVNPEAILEENQATSTNENLENSLRLAAPPWLVVTSDFHAPRVKMWAHHHNLDVDVITAATPKHRIPYLYSREVLAFIHSSARMLWRSYRRVRP</sequence>
<dbReference type="AlphaFoldDB" id="A0A1L7CEH4"/>
<dbReference type="PANTHER" id="PTHR30336">
    <property type="entry name" value="INNER MEMBRANE PROTEIN, PROBABLE PERMEASE"/>
    <property type="match status" value="1"/>
</dbReference>
<dbReference type="KEGG" id="caqu:CAQU_02785"/>
<dbReference type="GO" id="GO:0000270">
    <property type="term" value="P:peptidoglycan metabolic process"/>
    <property type="evidence" value="ECO:0007669"/>
    <property type="project" value="TreeGrafter"/>
</dbReference>
<dbReference type="EMBL" id="CP009245">
    <property type="protein sequence ID" value="APT84173.1"/>
    <property type="molecule type" value="Genomic_DNA"/>
</dbReference>
<dbReference type="PANTHER" id="PTHR30336:SF4">
    <property type="entry name" value="ENVELOPE BIOGENESIS FACTOR ELYC"/>
    <property type="match status" value="1"/>
</dbReference>
<dbReference type="OrthoDB" id="4416534at2"/>
<evidence type="ECO:0000259" key="1">
    <source>
        <dbReference type="Pfam" id="PF02698"/>
    </source>
</evidence>
<dbReference type="InterPro" id="IPR003848">
    <property type="entry name" value="DUF218"/>
</dbReference>
<gene>
    <name evidence="2" type="ORF">CAQU_02785</name>
</gene>
<keyword evidence="3" id="KW-1185">Reference proteome</keyword>
<proteinExistence type="predicted"/>
<reference evidence="2 3" key="1">
    <citation type="submission" date="2014-08" db="EMBL/GenBank/DDBJ databases">
        <title>Complete genome sequence of Corynebacterium aquilae S-613T(T) (=DSM 44791(T)), isolated from the choana of a healthy golden eagle.</title>
        <authorList>
            <person name="Ruckert C."/>
            <person name="Albersmeier A."/>
            <person name="Winkler A."/>
            <person name="Kalinowski J."/>
        </authorList>
    </citation>
    <scope>NUCLEOTIDE SEQUENCE [LARGE SCALE GENOMIC DNA]</scope>
    <source>
        <strain evidence="2 3">S-613</strain>
    </source>
</reference>
<dbReference type="InterPro" id="IPR051599">
    <property type="entry name" value="Cell_Envelope_Assoc"/>
</dbReference>
<dbReference type="Gene3D" id="3.40.50.620">
    <property type="entry name" value="HUPs"/>
    <property type="match status" value="1"/>
</dbReference>
<dbReference type="Pfam" id="PF02698">
    <property type="entry name" value="DUF218"/>
    <property type="match status" value="1"/>
</dbReference>
<dbReference type="STRING" id="1431546.CAQU_02785"/>
<evidence type="ECO:0000313" key="3">
    <source>
        <dbReference type="Proteomes" id="UP000185478"/>
    </source>
</evidence>
<organism evidence="2 3">
    <name type="scientific">Corynebacterium aquilae DSM 44791</name>
    <dbReference type="NCBI Taxonomy" id="1431546"/>
    <lineage>
        <taxon>Bacteria</taxon>
        <taxon>Bacillati</taxon>
        <taxon>Actinomycetota</taxon>
        <taxon>Actinomycetes</taxon>
        <taxon>Mycobacteriales</taxon>
        <taxon>Corynebacteriaceae</taxon>
        <taxon>Corynebacterium</taxon>
    </lineage>
</organism>
<dbReference type="Proteomes" id="UP000185478">
    <property type="component" value="Chromosome"/>
</dbReference>
<dbReference type="InterPro" id="IPR014729">
    <property type="entry name" value="Rossmann-like_a/b/a_fold"/>
</dbReference>
<protein>
    <recommendedName>
        <fullName evidence="1">DUF218 domain-containing protein</fullName>
    </recommendedName>
</protein>
<feature type="domain" description="DUF218" evidence="1">
    <location>
        <begin position="14"/>
        <end position="140"/>
    </location>
</feature>
<name>A0A1L7CEH4_9CORY</name>